<gene>
    <name evidence="3" type="ORF">FAD_1576</name>
    <name evidence="4" type="ORF">HLB00_08275</name>
</gene>
<dbReference type="GO" id="GO:0016491">
    <property type="term" value="F:oxidoreductase activity"/>
    <property type="evidence" value="ECO:0007669"/>
    <property type="project" value="UniProtKB-KW"/>
</dbReference>
<dbReference type="PANTHER" id="PTHR24321">
    <property type="entry name" value="DEHYDROGENASES, SHORT CHAIN"/>
    <property type="match status" value="1"/>
</dbReference>
<dbReference type="FunFam" id="3.40.50.720:FF:000084">
    <property type="entry name" value="Short-chain dehydrogenase reductase"/>
    <property type="match status" value="1"/>
</dbReference>
<reference evidence="4 6" key="2">
    <citation type="submission" date="2020-05" db="EMBL/GenBank/DDBJ databases">
        <authorList>
            <person name="Zhang R."/>
        </authorList>
    </citation>
    <scope>NUCLEOTIDE SEQUENCE [LARGE SCALE GENOMIC DNA]</scope>
    <source>
        <strain evidence="4 6">DSM 28986</strain>
    </source>
</reference>
<dbReference type="AlphaFoldDB" id="A0A1V0N5L7"/>
<dbReference type="OrthoDB" id="56831at2157"/>
<dbReference type="KEGG" id="fai:FAD_1576"/>
<dbReference type="PANTHER" id="PTHR24321:SF8">
    <property type="entry name" value="ESTRADIOL 17-BETA-DEHYDROGENASE 8-RELATED"/>
    <property type="match status" value="1"/>
</dbReference>
<dbReference type="PRINTS" id="PR00080">
    <property type="entry name" value="SDRFAMILY"/>
</dbReference>
<keyword evidence="5" id="KW-1185">Reference proteome</keyword>
<reference evidence="3 5" key="1">
    <citation type="submission" date="2011-10" db="EMBL/GenBank/DDBJ databases">
        <title>Metabolic and evolutionary patterns in the extreme acidophile Ferroplasma acidiphilum.</title>
        <authorList>
            <person name="Golyshina O.V."/>
            <person name="Kozyavkin S.A."/>
            <person name="Tatusov R.L."/>
            <person name="Slesarev A.I."/>
            <person name="Golyshin P.N."/>
        </authorList>
    </citation>
    <scope>NUCLEOTIDE SEQUENCE [LARGE SCALE GENOMIC DNA]</scope>
    <source>
        <strain evidence="3">Berkeley</strain>
        <strain evidence="5">Y</strain>
    </source>
</reference>
<evidence type="ECO:0000256" key="2">
    <source>
        <dbReference type="ARBA" id="ARBA00023002"/>
    </source>
</evidence>
<dbReference type="PROSITE" id="PS00061">
    <property type="entry name" value="ADH_SHORT"/>
    <property type="match status" value="1"/>
</dbReference>
<accession>A0A1V0N5L7</accession>
<evidence type="ECO:0000313" key="4">
    <source>
        <dbReference type="EMBL" id="NOL60821.1"/>
    </source>
</evidence>
<dbReference type="SUPFAM" id="SSF51735">
    <property type="entry name" value="NAD(P)-binding Rossmann-fold domains"/>
    <property type="match status" value="1"/>
</dbReference>
<keyword evidence="2" id="KW-0560">Oxidoreductase</keyword>
<dbReference type="Pfam" id="PF13561">
    <property type="entry name" value="adh_short_C2"/>
    <property type="match status" value="1"/>
</dbReference>
<dbReference type="STRING" id="74969.FAD_1576"/>
<dbReference type="Proteomes" id="UP000192050">
    <property type="component" value="Chromosome"/>
</dbReference>
<organism evidence="3 5">
    <name type="scientific">Ferroplasma acidiphilum</name>
    <dbReference type="NCBI Taxonomy" id="74969"/>
    <lineage>
        <taxon>Archaea</taxon>
        <taxon>Methanobacteriati</taxon>
        <taxon>Thermoplasmatota</taxon>
        <taxon>Thermoplasmata</taxon>
        <taxon>Thermoplasmatales</taxon>
        <taxon>Ferroplasmaceae</taxon>
        <taxon>Ferroplasma</taxon>
    </lineage>
</organism>
<dbReference type="InterPro" id="IPR002347">
    <property type="entry name" value="SDR_fam"/>
</dbReference>
<dbReference type="NCBIfam" id="NF005559">
    <property type="entry name" value="PRK07231.1"/>
    <property type="match status" value="1"/>
</dbReference>
<dbReference type="CDD" id="cd05233">
    <property type="entry name" value="SDR_c"/>
    <property type="match status" value="1"/>
</dbReference>
<dbReference type="PRINTS" id="PR00081">
    <property type="entry name" value="GDHRDH"/>
</dbReference>
<sequence>MRLSNKNAIITGGAGSIGSVVAKRYLEEGANVLIVDRDQKAIDSTLNELDGQGDNLTGLKIDVTSEESIRDTVQKATKIFKNGKIDILANIAGIGPFAKFPELKVEDWDKTLSVNLRGTFITSKYVVENMIENGGGVIVNMSSTNGLLAEEGLAAYNASKAGVILLSKTMALELAKYKIRVNSVCPGFIRTKLQDSAGLPKDMIDNYISKIPLGRLGTPLDVANVFVYLASDESAFITGTEIVVDGGQICQE</sequence>
<dbReference type="EMBL" id="CP015363">
    <property type="protein sequence ID" value="ARD85423.1"/>
    <property type="molecule type" value="Genomic_DNA"/>
</dbReference>
<evidence type="ECO:0000313" key="3">
    <source>
        <dbReference type="EMBL" id="ARD85423.1"/>
    </source>
</evidence>
<name>A0A1V0N5L7_9ARCH</name>
<evidence type="ECO:0000313" key="6">
    <source>
        <dbReference type="Proteomes" id="UP000546917"/>
    </source>
</evidence>
<dbReference type="InterPro" id="IPR036291">
    <property type="entry name" value="NAD(P)-bd_dom_sf"/>
</dbReference>
<protein>
    <submittedName>
        <fullName evidence="4">SDR family oxidoreductase</fullName>
    </submittedName>
</protein>
<evidence type="ECO:0000256" key="1">
    <source>
        <dbReference type="ARBA" id="ARBA00006484"/>
    </source>
</evidence>
<dbReference type="EMBL" id="JABGBP010000308">
    <property type="protein sequence ID" value="NOL60821.1"/>
    <property type="molecule type" value="Genomic_DNA"/>
</dbReference>
<dbReference type="GeneID" id="31677067"/>
<dbReference type="Proteomes" id="UP000546917">
    <property type="component" value="Unassembled WGS sequence"/>
</dbReference>
<proteinExistence type="inferred from homology"/>
<dbReference type="Gene3D" id="3.40.50.720">
    <property type="entry name" value="NAD(P)-binding Rossmann-like Domain"/>
    <property type="match status" value="1"/>
</dbReference>
<comment type="similarity">
    <text evidence="1">Belongs to the short-chain dehydrogenases/reductases (SDR) family.</text>
</comment>
<dbReference type="RefSeq" id="WP_081142963.1">
    <property type="nucleotide sequence ID" value="NZ_CP015363.1"/>
</dbReference>
<dbReference type="InterPro" id="IPR020904">
    <property type="entry name" value="Sc_DH/Rdtase_CS"/>
</dbReference>
<evidence type="ECO:0000313" key="5">
    <source>
        <dbReference type="Proteomes" id="UP000192050"/>
    </source>
</evidence>